<sequence>MAVYVEFEAVGRKKRGKGVVDMIRGSGKCEIEKQGDEQIVSEKELPGGVTGVAVAGSHQRQWRSLISLSWLSLVVVDGFMAVGGVSDSLGGWARRYNEGGRDWEP</sequence>
<accession>A0ABC8V264</accession>
<dbReference type="AlphaFoldDB" id="A0ABC8V264"/>
<evidence type="ECO:0000313" key="1">
    <source>
        <dbReference type="EMBL" id="CAK9186994.1"/>
    </source>
</evidence>
<dbReference type="EMBL" id="CAUOFW020009758">
    <property type="protein sequence ID" value="CAK9186994.1"/>
    <property type="molecule type" value="Genomic_DNA"/>
</dbReference>
<comment type="caution">
    <text evidence="1">The sequence shown here is derived from an EMBL/GenBank/DDBJ whole genome shotgun (WGS) entry which is preliminary data.</text>
</comment>
<organism evidence="1 2">
    <name type="scientific">Ilex paraguariensis</name>
    <name type="common">yerba mate</name>
    <dbReference type="NCBI Taxonomy" id="185542"/>
    <lineage>
        <taxon>Eukaryota</taxon>
        <taxon>Viridiplantae</taxon>
        <taxon>Streptophyta</taxon>
        <taxon>Embryophyta</taxon>
        <taxon>Tracheophyta</taxon>
        <taxon>Spermatophyta</taxon>
        <taxon>Magnoliopsida</taxon>
        <taxon>eudicotyledons</taxon>
        <taxon>Gunneridae</taxon>
        <taxon>Pentapetalae</taxon>
        <taxon>asterids</taxon>
        <taxon>campanulids</taxon>
        <taxon>Aquifoliales</taxon>
        <taxon>Aquifoliaceae</taxon>
        <taxon>Ilex</taxon>
    </lineage>
</organism>
<keyword evidence="2" id="KW-1185">Reference proteome</keyword>
<reference evidence="1 2" key="1">
    <citation type="submission" date="2024-02" db="EMBL/GenBank/DDBJ databases">
        <authorList>
            <person name="Vignale AGUSTIN F."/>
            <person name="Sosa J E."/>
            <person name="Modenutti C."/>
        </authorList>
    </citation>
    <scope>NUCLEOTIDE SEQUENCE [LARGE SCALE GENOMIC DNA]</scope>
</reference>
<gene>
    <name evidence="1" type="ORF">ILEXP_LOCUS57499</name>
</gene>
<name>A0ABC8V264_9AQUA</name>
<dbReference type="Proteomes" id="UP001642360">
    <property type="component" value="Unassembled WGS sequence"/>
</dbReference>
<proteinExistence type="predicted"/>
<protein>
    <submittedName>
        <fullName evidence="1">Uncharacterized protein</fullName>
    </submittedName>
</protein>
<evidence type="ECO:0000313" key="2">
    <source>
        <dbReference type="Proteomes" id="UP001642360"/>
    </source>
</evidence>